<name>A0A1P8WGP1_9PLAN</name>
<dbReference type="AlphaFoldDB" id="A0A1P8WGP1"/>
<dbReference type="STRING" id="1891926.Fuma_02830"/>
<evidence type="ECO:0000256" key="1">
    <source>
        <dbReference type="SAM" id="MobiDB-lite"/>
    </source>
</evidence>
<feature type="compositionally biased region" description="Basic and acidic residues" evidence="1">
    <location>
        <begin position="12"/>
        <end position="25"/>
    </location>
</feature>
<evidence type="ECO:0000313" key="3">
    <source>
        <dbReference type="Proteomes" id="UP000187735"/>
    </source>
</evidence>
<dbReference type="KEGG" id="fmr:Fuma_02830"/>
<proteinExistence type="predicted"/>
<reference evidence="2 3" key="1">
    <citation type="journal article" date="2016" name="Front. Microbiol.">
        <title>Fuerstia marisgermanicae gen. nov., sp. nov., an Unusual Member of the Phylum Planctomycetes from the German Wadden Sea.</title>
        <authorList>
            <person name="Kohn T."/>
            <person name="Heuer A."/>
            <person name="Jogler M."/>
            <person name="Vollmers J."/>
            <person name="Boedeker C."/>
            <person name="Bunk B."/>
            <person name="Rast P."/>
            <person name="Borchert D."/>
            <person name="Glockner I."/>
            <person name="Freese H.M."/>
            <person name="Klenk H.P."/>
            <person name="Overmann J."/>
            <person name="Kaster A.K."/>
            <person name="Rohde M."/>
            <person name="Wiegand S."/>
            <person name="Jogler C."/>
        </authorList>
    </citation>
    <scope>NUCLEOTIDE SEQUENCE [LARGE SCALE GENOMIC DNA]</scope>
    <source>
        <strain evidence="2 3">NH11</strain>
    </source>
</reference>
<gene>
    <name evidence="2" type="ORF">Fuma_02830</name>
</gene>
<accession>A0A1P8WGP1</accession>
<feature type="region of interest" description="Disordered" evidence="1">
    <location>
        <begin position="1"/>
        <end position="34"/>
    </location>
</feature>
<protein>
    <submittedName>
        <fullName evidence="2">Uncharacterized protein</fullName>
    </submittedName>
</protein>
<keyword evidence="3" id="KW-1185">Reference proteome</keyword>
<dbReference type="Proteomes" id="UP000187735">
    <property type="component" value="Chromosome"/>
</dbReference>
<organism evidence="2 3">
    <name type="scientific">Fuerstiella marisgermanici</name>
    <dbReference type="NCBI Taxonomy" id="1891926"/>
    <lineage>
        <taxon>Bacteria</taxon>
        <taxon>Pseudomonadati</taxon>
        <taxon>Planctomycetota</taxon>
        <taxon>Planctomycetia</taxon>
        <taxon>Planctomycetales</taxon>
        <taxon>Planctomycetaceae</taxon>
        <taxon>Fuerstiella</taxon>
    </lineage>
</organism>
<sequence length="79" mass="8605">MRSKTGTGDAADSNHETVSSEKESPRNNSLKHPVVRTKEIELPFVTEVSGSYILHKSASLNCRDEICCTETLGGLRDIG</sequence>
<evidence type="ECO:0000313" key="2">
    <source>
        <dbReference type="EMBL" id="APZ93213.1"/>
    </source>
</evidence>
<dbReference type="EMBL" id="CP017641">
    <property type="protein sequence ID" value="APZ93213.1"/>
    <property type="molecule type" value="Genomic_DNA"/>
</dbReference>